<dbReference type="Proteomes" id="UP000190435">
    <property type="component" value="Unassembled WGS sequence"/>
</dbReference>
<keyword evidence="2" id="KW-0472">Membrane</keyword>
<evidence type="ECO:0000313" key="3">
    <source>
        <dbReference type="EMBL" id="OOR88627.1"/>
    </source>
</evidence>
<dbReference type="EMBL" id="MUXU01000048">
    <property type="protein sequence ID" value="OOR88627.1"/>
    <property type="molecule type" value="Genomic_DNA"/>
</dbReference>
<evidence type="ECO:0000256" key="1">
    <source>
        <dbReference type="SAM" id="Coils"/>
    </source>
</evidence>
<dbReference type="STRING" id="34060.B0181_07885"/>
<reference evidence="3 5" key="1">
    <citation type="submission" date="2017-02" db="EMBL/GenBank/DDBJ databases">
        <title>Draft genome sequence of Moraxella caviae CCUG 355 type strain.</title>
        <authorList>
            <person name="Engstrom-Jakobsson H."/>
            <person name="Salva-Serra F."/>
            <person name="Thorell K."/>
            <person name="Gonzales-Siles L."/>
            <person name="Karlsson R."/>
            <person name="Boulund F."/>
            <person name="Engstrand L."/>
            <person name="Moore E."/>
        </authorList>
    </citation>
    <scope>NUCLEOTIDE SEQUENCE [LARGE SCALE GENOMIC DNA]</scope>
    <source>
        <strain evidence="3 5">CCUG 355</strain>
    </source>
</reference>
<feature type="coiled-coil region" evidence="1">
    <location>
        <begin position="26"/>
        <end position="82"/>
    </location>
</feature>
<evidence type="ECO:0000313" key="4">
    <source>
        <dbReference type="EMBL" id="STZ13690.1"/>
    </source>
</evidence>
<evidence type="ECO:0000313" key="6">
    <source>
        <dbReference type="Proteomes" id="UP000255279"/>
    </source>
</evidence>
<sequence>MFKDFEKFTAQNLEELDKMISMAKILNDIELDKQKFQAEREAERAKLEAEQEQNRIQMELARQRYEIDRQKIEAEVAHIKKQNQFFPWIAVAIAIIGTVGVTINAIGPQLVEHFLK</sequence>
<dbReference type="AlphaFoldDB" id="A0A1S9ZYZ1"/>
<accession>A0A1S9ZYZ1</accession>
<proteinExistence type="predicted"/>
<evidence type="ECO:0000256" key="2">
    <source>
        <dbReference type="SAM" id="Phobius"/>
    </source>
</evidence>
<gene>
    <name evidence="3" type="ORF">B0181_07885</name>
    <name evidence="4" type="ORF">NCTC10293_01268</name>
</gene>
<keyword evidence="1" id="KW-0175">Coiled coil</keyword>
<dbReference type="RefSeq" id="WP_078276962.1">
    <property type="nucleotide sequence ID" value="NZ_MUXU01000048.1"/>
</dbReference>
<organism evidence="3 5">
    <name type="scientific">Moraxella caviae</name>
    <dbReference type="NCBI Taxonomy" id="34060"/>
    <lineage>
        <taxon>Bacteria</taxon>
        <taxon>Pseudomonadati</taxon>
        <taxon>Pseudomonadota</taxon>
        <taxon>Gammaproteobacteria</taxon>
        <taxon>Moraxellales</taxon>
        <taxon>Moraxellaceae</taxon>
        <taxon>Moraxella</taxon>
    </lineage>
</organism>
<keyword evidence="2" id="KW-1133">Transmembrane helix</keyword>
<evidence type="ECO:0000313" key="5">
    <source>
        <dbReference type="Proteomes" id="UP000190435"/>
    </source>
</evidence>
<protein>
    <submittedName>
        <fullName evidence="3">Uncharacterized protein</fullName>
    </submittedName>
</protein>
<reference evidence="4 6" key="2">
    <citation type="submission" date="2018-06" db="EMBL/GenBank/DDBJ databases">
        <authorList>
            <consortium name="Pathogen Informatics"/>
            <person name="Doyle S."/>
        </authorList>
    </citation>
    <scope>NUCLEOTIDE SEQUENCE [LARGE SCALE GENOMIC DNA]</scope>
    <source>
        <strain evidence="4 6">NCTC10293</strain>
    </source>
</reference>
<feature type="transmembrane region" description="Helical" evidence="2">
    <location>
        <begin position="85"/>
        <end position="106"/>
    </location>
</feature>
<dbReference type="EMBL" id="UGQE01000002">
    <property type="protein sequence ID" value="STZ13690.1"/>
    <property type="molecule type" value="Genomic_DNA"/>
</dbReference>
<dbReference type="Proteomes" id="UP000255279">
    <property type="component" value="Unassembled WGS sequence"/>
</dbReference>
<name>A0A1S9ZYZ1_9GAMM</name>
<keyword evidence="5" id="KW-1185">Reference proteome</keyword>
<keyword evidence="2" id="KW-0812">Transmembrane</keyword>